<evidence type="ECO:0000256" key="10">
    <source>
        <dbReference type="ARBA" id="ARBA00022843"/>
    </source>
</evidence>
<evidence type="ECO:0000256" key="1">
    <source>
        <dbReference type="ARBA" id="ARBA00004424"/>
    </source>
</evidence>
<name>A0AAV6V8N3_9ARAC</name>
<evidence type="ECO:0000256" key="14">
    <source>
        <dbReference type="ARBA" id="ARBA00023053"/>
    </source>
</evidence>
<feature type="transmembrane region" description="Helical" evidence="28">
    <location>
        <begin position="302"/>
        <end position="321"/>
    </location>
</feature>
<protein>
    <recommendedName>
        <fullName evidence="24">Solute carrier family 12 member 3</fullName>
    </recommendedName>
    <alternativeName>
        <fullName evidence="25">Na-Cl symporter</fullName>
    </alternativeName>
    <alternativeName>
        <fullName evidence="26">Thiazide-sensitive sodium-chloride cotransporter</fullName>
    </alternativeName>
</protein>
<dbReference type="GO" id="GO:0055075">
    <property type="term" value="P:potassium ion homeostasis"/>
    <property type="evidence" value="ECO:0007669"/>
    <property type="project" value="TreeGrafter"/>
</dbReference>
<comment type="function">
    <text evidence="22">Electroneutral sodium and chloride ion cotransporter, which acts as a key mediator of sodium and chloride reabsorption in kidney distal convoluted tubules. Also acts as a receptor for the pro-inflammatory cytokine IL18, thereby contributing to IL18-induced cytokine production, including IFNG, IL6, IL18 and CCL2. May act either independently of IL18R1, or in a complex with IL18R1.</text>
</comment>
<feature type="compositionally biased region" description="Acidic residues" evidence="27">
    <location>
        <begin position="817"/>
        <end position="826"/>
    </location>
</feature>
<evidence type="ECO:0000256" key="13">
    <source>
        <dbReference type="ARBA" id="ARBA00022989"/>
    </source>
</evidence>
<dbReference type="InterPro" id="IPR018491">
    <property type="entry name" value="SLC12_C"/>
</dbReference>
<dbReference type="Gene3D" id="1.20.1740.10">
    <property type="entry name" value="Amino acid/polyamine transporter I"/>
    <property type="match status" value="1"/>
</dbReference>
<comment type="similarity">
    <text evidence="2">Belongs to the SLC12A transporter family.</text>
</comment>
<feature type="region of interest" description="Disordered" evidence="27">
    <location>
        <begin position="1"/>
        <end position="23"/>
    </location>
</feature>
<evidence type="ECO:0000256" key="12">
    <source>
        <dbReference type="ARBA" id="ARBA00022958"/>
    </source>
</evidence>
<evidence type="ECO:0000256" key="24">
    <source>
        <dbReference type="ARBA" id="ARBA00073714"/>
    </source>
</evidence>
<evidence type="ECO:0000259" key="29">
    <source>
        <dbReference type="Pfam" id="PF00324"/>
    </source>
</evidence>
<dbReference type="PRINTS" id="PR01207">
    <property type="entry name" value="NAKCLTRNSPRT"/>
</dbReference>
<keyword evidence="32" id="KW-1185">Reference proteome</keyword>
<keyword evidence="10" id="KW-0832">Ubl conjugation</keyword>
<dbReference type="PANTHER" id="PTHR11827">
    <property type="entry name" value="SOLUTE CARRIER FAMILY 12, CATION COTRANSPORTERS"/>
    <property type="match status" value="1"/>
</dbReference>
<evidence type="ECO:0000256" key="11">
    <source>
        <dbReference type="ARBA" id="ARBA00022847"/>
    </source>
</evidence>
<dbReference type="GO" id="GO:0055078">
    <property type="term" value="P:sodium ion homeostasis"/>
    <property type="evidence" value="ECO:0007669"/>
    <property type="project" value="TreeGrafter"/>
</dbReference>
<keyword evidence="8" id="KW-0547">Nucleotide-binding</keyword>
<evidence type="ECO:0000259" key="30">
    <source>
        <dbReference type="Pfam" id="PF03522"/>
    </source>
</evidence>
<evidence type="ECO:0000256" key="5">
    <source>
        <dbReference type="ARBA" id="ARBA00022538"/>
    </source>
</evidence>
<dbReference type="GO" id="GO:0008511">
    <property type="term" value="F:sodium:potassium:chloride symporter activity"/>
    <property type="evidence" value="ECO:0007669"/>
    <property type="project" value="TreeGrafter"/>
</dbReference>
<keyword evidence="15" id="KW-0406">Ion transport</keyword>
<feature type="domain" description="SLC12A transporter C-terminal" evidence="30">
    <location>
        <begin position="821"/>
        <end position="1026"/>
    </location>
</feature>
<comment type="subunit">
    <text evidence="23">Homodimer; adopts a domain-swap conformation at the scissor helices connecting the transmembrane domain and C-terminal domain. Interacts with KLHL3. Interacts with IL18R1; this interaction is increased by IL18 treatment.</text>
</comment>
<evidence type="ECO:0000256" key="26">
    <source>
        <dbReference type="ARBA" id="ARBA00077939"/>
    </source>
</evidence>
<reference evidence="31 32" key="1">
    <citation type="journal article" date="2022" name="Nat. Ecol. Evol.">
        <title>A masculinizing supergene underlies an exaggerated male reproductive morph in a spider.</title>
        <authorList>
            <person name="Hendrickx F."/>
            <person name="De Corte Z."/>
            <person name="Sonet G."/>
            <person name="Van Belleghem S.M."/>
            <person name="Kostlbacher S."/>
            <person name="Vangestel C."/>
        </authorList>
    </citation>
    <scope>NUCLEOTIDE SEQUENCE [LARGE SCALE GENOMIC DNA]</scope>
    <source>
        <strain evidence="31">W744_W776</strain>
    </source>
</reference>
<dbReference type="GO" id="GO:0016324">
    <property type="term" value="C:apical plasma membrane"/>
    <property type="evidence" value="ECO:0007669"/>
    <property type="project" value="UniProtKB-SubCell"/>
</dbReference>
<evidence type="ECO:0000256" key="8">
    <source>
        <dbReference type="ARBA" id="ARBA00022741"/>
    </source>
</evidence>
<gene>
    <name evidence="31" type="ORF">JTE90_017198</name>
</gene>
<dbReference type="GO" id="GO:1990573">
    <property type="term" value="P:potassium ion import across plasma membrane"/>
    <property type="evidence" value="ECO:0007669"/>
    <property type="project" value="TreeGrafter"/>
</dbReference>
<evidence type="ECO:0000256" key="4">
    <source>
        <dbReference type="ARBA" id="ARBA00022475"/>
    </source>
</evidence>
<feature type="transmembrane region" description="Helical" evidence="28">
    <location>
        <begin position="452"/>
        <end position="474"/>
    </location>
</feature>
<keyword evidence="18" id="KW-0325">Glycoprotein</keyword>
<feature type="region of interest" description="Disordered" evidence="27">
    <location>
        <begin position="113"/>
        <end position="142"/>
    </location>
</feature>
<keyword evidence="19" id="KW-0739">Sodium transport</keyword>
<feature type="transmembrane region" description="Helical" evidence="28">
    <location>
        <begin position="274"/>
        <end position="295"/>
    </location>
</feature>
<evidence type="ECO:0000256" key="19">
    <source>
        <dbReference type="ARBA" id="ARBA00023201"/>
    </source>
</evidence>
<dbReference type="Pfam" id="PF00324">
    <property type="entry name" value="AA_permease"/>
    <property type="match status" value="1"/>
</dbReference>
<evidence type="ECO:0000313" key="32">
    <source>
        <dbReference type="Proteomes" id="UP000827092"/>
    </source>
</evidence>
<evidence type="ECO:0000256" key="23">
    <source>
        <dbReference type="ARBA" id="ARBA00063035"/>
    </source>
</evidence>
<evidence type="ECO:0000256" key="15">
    <source>
        <dbReference type="ARBA" id="ARBA00023065"/>
    </source>
</evidence>
<dbReference type="GO" id="GO:0055064">
    <property type="term" value="P:chloride ion homeostasis"/>
    <property type="evidence" value="ECO:0007669"/>
    <property type="project" value="TreeGrafter"/>
</dbReference>
<feature type="transmembrane region" description="Helical" evidence="28">
    <location>
        <begin position="226"/>
        <end position="247"/>
    </location>
</feature>
<evidence type="ECO:0000256" key="27">
    <source>
        <dbReference type="SAM" id="MobiDB-lite"/>
    </source>
</evidence>
<keyword evidence="12" id="KW-0630">Potassium</keyword>
<evidence type="ECO:0000256" key="28">
    <source>
        <dbReference type="SAM" id="Phobius"/>
    </source>
</evidence>
<proteinExistence type="inferred from homology"/>
<evidence type="ECO:0000256" key="2">
    <source>
        <dbReference type="ARBA" id="ARBA00010593"/>
    </source>
</evidence>
<sequence>MTSAEHARVGPRRSSSAASQLEPRRFRVSQVGYDNAGFEPPGHRLSVPDLFSAFVGGRAPNEEGWASRTNSIFAEIFLDPDRHVLDYGQEAAPRLENYRNSVTVHPHLKRPSLDQLHEPQGLRGVSSSAPGGEEQEAGGGGQEATKFGWIKGVYIRCLLNIWGVMLFLRMGWMTGQCGMVLAVVIIALSTVVTVITTLSMSAICTNGDVRGGGAYYLISRSLGPEFGGVVGILLFLANAVSGALYILGAGEAIRDILNEFHTGLTEVPSAANDIRVTSILCIFLIMPVTGVGMSFENKTQIVLLVVLLVAMADYFVGALLATSEQQRAQGLLGWSAEIASANVGPDFRGESFFSVFAVFFPSVTGILAGANISGDLKDPCMAIPRGTFLSILTTSVSYAAIVIFLGCTTVRDATGAPFSPNDSAAYFAPNCTGEGCPYGLMNDFQVMKLASAWAPLIYAGIFAACLSSALVSIVSAPRILQALCVDGIVPWLNFFGKGYGADNDPRRGLALTFVISIVFAAIGDLNAVAPITSNFFMAAMGLINFACFHGTYAKSPGFRPGFRYYNLWLSLVGALLCVVIMFVMSWITALVTDVVVVALYVYIAKTCPDINWGSSFQGYVYRNALYYLGKLNKVEEHVKNYRPAILLLSGPACSRPQLVDLAGLLTKGHGLHLCAHITQERLDWRQRRALADLNTRWLHERRVKACYTLLEADTLDKGVRCLLQSAGLGKMRPNILMLGFKEQWQTCDVKETLDYFRVIHGTLDAHLSLCILRVEGGTDYERLFDGRPQRTPAPKGEVKISLETVPEESHPPPPYDEVNEEGKEEQEDEQNLLLLANLFHGKQKKGTIDVWWLYDDGGLTMLLPYILTTRERFKGCRLRVFSVAQDDSVISDEQLNLAALLVKFRIPFTDLSIVSSVGENLNAESKRRFERLVSKFLSRDEKDPAAVTRAALNALKTRTNQFLRLRELLERHSKEANLIVMTLPLPRKEGSTAPLYLAWLDILTGGGLPPVLLVRGNQTSVLTFYS</sequence>
<dbReference type="InterPro" id="IPR004841">
    <property type="entry name" value="AA-permease/SLC12A_dom"/>
</dbReference>
<dbReference type="GO" id="GO:0006884">
    <property type="term" value="P:cell volume homeostasis"/>
    <property type="evidence" value="ECO:0007669"/>
    <property type="project" value="TreeGrafter"/>
</dbReference>
<evidence type="ECO:0000256" key="17">
    <source>
        <dbReference type="ARBA" id="ARBA00023157"/>
    </source>
</evidence>
<feature type="transmembrane region" description="Helical" evidence="28">
    <location>
        <begin position="386"/>
        <end position="405"/>
    </location>
</feature>
<keyword evidence="14" id="KW-0915">Sodium</keyword>
<dbReference type="GO" id="GO:0005524">
    <property type="term" value="F:ATP binding"/>
    <property type="evidence" value="ECO:0007669"/>
    <property type="project" value="UniProtKB-KW"/>
</dbReference>
<keyword evidence="11" id="KW-0769">Symport</keyword>
<feature type="transmembrane region" description="Helical" evidence="28">
    <location>
        <begin position="509"/>
        <end position="529"/>
    </location>
</feature>
<keyword evidence="6" id="KW-0597">Phosphoprotein</keyword>
<evidence type="ECO:0000256" key="3">
    <source>
        <dbReference type="ARBA" id="ARBA00022448"/>
    </source>
</evidence>
<keyword evidence="13 28" id="KW-1133">Transmembrane helix</keyword>
<evidence type="ECO:0000256" key="22">
    <source>
        <dbReference type="ARBA" id="ARBA00056815"/>
    </source>
</evidence>
<comment type="subcellular location">
    <subcellularLocation>
        <location evidence="1">Apical cell membrane</location>
        <topology evidence="1">Multi-pass membrane protein</topology>
    </subcellularLocation>
</comment>
<dbReference type="AlphaFoldDB" id="A0AAV6V8N3"/>
<keyword evidence="17" id="KW-1015">Disulfide bond</keyword>
<dbReference type="InterPro" id="IPR002443">
    <property type="entry name" value="SLC12A1/SLC12A2"/>
</dbReference>
<dbReference type="Proteomes" id="UP000827092">
    <property type="component" value="Unassembled WGS sequence"/>
</dbReference>
<feature type="domain" description="SLC12A transporter C-terminal" evidence="30">
    <location>
        <begin position="655"/>
        <end position="793"/>
    </location>
</feature>
<dbReference type="PANTHER" id="PTHR11827:SF103">
    <property type="entry name" value="SODIUM CHLORIDE COTRANSPORTER 69, ISOFORM E"/>
    <property type="match status" value="1"/>
</dbReference>
<organism evidence="31 32">
    <name type="scientific">Oedothorax gibbosus</name>
    <dbReference type="NCBI Taxonomy" id="931172"/>
    <lineage>
        <taxon>Eukaryota</taxon>
        <taxon>Metazoa</taxon>
        <taxon>Ecdysozoa</taxon>
        <taxon>Arthropoda</taxon>
        <taxon>Chelicerata</taxon>
        <taxon>Arachnida</taxon>
        <taxon>Araneae</taxon>
        <taxon>Araneomorphae</taxon>
        <taxon>Entelegynae</taxon>
        <taxon>Araneoidea</taxon>
        <taxon>Linyphiidae</taxon>
        <taxon>Erigoninae</taxon>
        <taxon>Oedothorax</taxon>
    </lineage>
</organism>
<dbReference type="EMBL" id="JAFNEN010000137">
    <property type="protein sequence ID" value="KAG8192636.1"/>
    <property type="molecule type" value="Genomic_DNA"/>
</dbReference>
<evidence type="ECO:0000256" key="20">
    <source>
        <dbReference type="ARBA" id="ARBA00023214"/>
    </source>
</evidence>
<feature type="transmembrane region" description="Helical" evidence="28">
    <location>
        <begin position="565"/>
        <end position="587"/>
    </location>
</feature>
<evidence type="ECO:0000256" key="6">
    <source>
        <dbReference type="ARBA" id="ARBA00022553"/>
    </source>
</evidence>
<keyword evidence="3" id="KW-0813">Transport</keyword>
<feature type="transmembrane region" description="Helical" evidence="28">
    <location>
        <begin position="535"/>
        <end position="553"/>
    </location>
</feature>
<accession>A0AAV6V8N3</accession>
<dbReference type="InterPro" id="IPR004842">
    <property type="entry name" value="SLC12A_fam"/>
</dbReference>
<dbReference type="NCBIfam" id="TIGR00930">
    <property type="entry name" value="2a30"/>
    <property type="match status" value="1"/>
</dbReference>
<keyword evidence="5" id="KW-0633">Potassium transport</keyword>
<feature type="domain" description="Amino acid permease/ SLC12A" evidence="29">
    <location>
        <begin position="153"/>
        <end position="645"/>
    </location>
</feature>
<dbReference type="Pfam" id="PF03522">
    <property type="entry name" value="SLC12"/>
    <property type="match status" value="2"/>
</dbReference>
<evidence type="ECO:0000256" key="9">
    <source>
        <dbReference type="ARBA" id="ARBA00022840"/>
    </source>
</evidence>
<keyword evidence="16 28" id="KW-0472">Membrane</keyword>
<dbReference type="FunFam" id="1.20.1740.10:FF:000018">
    <property type="entry name" value="solute carrier family 12 member 3 isoform X2"/>
    <property type="match status" value="1"/>
</dbReference>
<evidence type="ECO:0000256" key="21">
    <source>
        <dbReference type="ARBA" id="ARBA00050884"/>
    </source>
</evidence>
<comment type="caution">
    <text evidence="31">The sequence shown here is derived from an EMBL/GenBank/DDBJ whole genome shotgun (WGS) entry which is preliminary data.</text>
</comment>
<feature type="transmembrane region" description="Helical" evidence="28">
    <location>
        <begin position="153"/>
        <end position="172"/>
    </location>
</feature>
<keyword evidence="20" id="KW-0868">Chloride</keyword>
<evidence type="ECO:0000256" key="25">
    <source>
        <dbReference type="ARBA" id="ARBA00076232"/>
    </source>
</evidence>
<keyword evidence="9" id="KW-0067">ATP-binding</keyword>
<evidence type="ECO:0000256" key="7">
    <source>
        <dbReference type="ARBA" id="ARBA00022692"/>
    </source>
</evidence>
<evidence type="ECO:0000256" key="16">
    <source>
        <dbReference type="ARBA" id="ARBA00023136"/>
    </source>
</evidence>
<keyword evidence="7 28" id="KW-0812">Transmembrane</keyword>
<feature type="transmembrane region" description="Helical" evidence="28">
    <location>
        <begin position="352"/>
        <end position="374"/>
    </location>
</feature>
<keyword evidence="4" id="KW-1003">Cell membrane</keyword>
<evidence type="ECO:0000313" key="31">
    <source>
        <dbReference type="EMBL" id="KAG8192636.1"/>
    </source>
</evidence>
<evidence type="ECO:0000256" key="18">
    <source>
        <dbReference type="ARBA" id="ARBA00023180"/>
    </source>
</evidence>
<feature type="region of interest" description="Disordered" evidence="27">
    <location>
        <begin position="802"/>
        <end position="826"/>
    </location>
</feature>
<comment type="catalytic activity">
    <reaction evidence="21">
        <text>chloride(out) + Na(+)(out) = chloride(in) + Na(+)(in)</text>
        <dbReference type="Rhea" id="RHEA:73887"/>
        <dbReference type="ChEBI" id="CHEBI:17996"/>
        <dbReference type="ChEBI" id="CHEBI:29101"/>
    </reaction>
</comment>
<feature type="transmembrane region" description="Helical" evidence="28">
    <location>
        <begin position="178"/>
        <end position="205"/>
    </location>
</feature>